<evidence type="ECO:0000256" key="4">
    <source>
        <dbReference type="ARBA" id="ARBA00022840"/>
    </source>
</evidence>
<dbReference type="InterPro" id="IPR000719">
    <property type="entry name" value="Prot_kinase_dom"/>
</dbReference>
<evidence type="ECO:0000313" key="6">
    <source>
        <dbReference type="EMBL" id="CAF5086539.1"/>
    </source>
</evidence>
<accession>A0A822E1N8</accession>
<dbReference type="EMBL" id="CAJOBR010068674">
    <property type="protein sequence ID" value="CAF5092953.1"/>
    <property type="molecule type" value="Genomic_DNA"/>
</dbReference>
<dbReference type="PROSITE" id="PS50011">
    <property type="entry name" value="PROTEIN_KINASE_DOM"/>
    <property type="match status" value="1"/>
</dbReference>
<dbReference type="Pfam" id="PF00069">
    <property type="entry name" value="Pkinase"/>
    <property type="match status" value="1"/>
</dbReference>
<dbReference type="GO" id="GO:0004672">
    <property type="term" value="F:protein kinase activity"/>
    <property type="evidence" value="ECO:0007669"/>
    <property type="project" value="InterPro"/>
</dbReference>
<dbReference type="PANTHER" id="PTHR48016">
    <property type="entry name" value="MAP KINASE KINASE KINASE SSK2-RELATED-RELATED"/>
    <property type="match status" value="1"/>
</dbReference>
<dbReference type="InterPro" id="IPR011009">
    <property type="entry name" value="Kinase-like_dom_sf"/>
</dbReference>
<evidence type="ECO:0000313" key="7">
    <source>
        <dbReference type="EMBL" id="CAF5092953.1"/>
    </source>
</evidence>
<dbReference type="EMBL" id="CAJOBR010066731">
    <property type="protein sequence ID" value="CAF5086539.1"/>
    <property type="molecule type" value="Genomic_DNA"/>
</dbReference>
<evidence type="ECO:0000256" key="1">
    <source>
        <dbReference type="ARBA" id="ARBA00022679"/>
    </source>
</evidence>
<sequence>MEAIANIRESIVFYAPETITQNETTTKSDIWSLGCTLVHMLTGRIPWSNPSIASSAYYWKVINWVANGVQPTIPT</sequence>
<feature type="domain" description="Protein kinase" evidence="5">
    <location>
        <begin position="1"/>
        <end position="75"/>
    </location>
</feature>
<proteinExistence type="predicted"/>
<evidence type="ECO:0000259" key="5">
    <source>
        <dbReference type="PROSITE" id="PS50011"/>
    </source>
</evidence>
<keyword evidence="2" id="KW-0547">Nucleotide-binding</keyword>
<name>A0A822E1N8_9BILA</name>
<dbReference type="InterPro" id="IPR050538">
    <property type="entry name" value="MAP_kinase_kinase_kinase"/>
</dbReference>
<comment type="caution">
    <text evidence="6">The sequence shown here is derived from an EMBL/GenBank/DDBJ whole genome shotgun (WGS) entry which is preliminary data.</text>
</comment>
<keyword evidence="1" id="KW-0808">Transferase</keyword>
<evidence type="ECO:0000256" key="3">
    <source>
        <dbReference type="ARBA" id="ARBA00022777"/>
    </source>
</evidence>
<gene>
    <name evidence="6" type="ORF">QYT958_LOCUS44149</name>
    <name evidence="7" type="ORF">QYT958_LOCUS44433</name>
</gene>
<dbReference type="AlphaFoldDB" id="A0A822E1N8"/>
<keyword evidence="3" id="KW-0418">Kinase</keyword>
<protein>
    <recommendedName>
        <fullName evidence="5">Protein kinase domain-containing protein</fullName>
    </recommendedName>
</protein>
<evidence type="ECO:0000313" key="8">
    <source>
        <dbReference type="Proteomes" id="UP000663848"/>
    </source>
</evidence>
<keyword evidence="4" id="KW-0067">ATP-binding</keyword>
<reference evidence="6" key="1">
    <citation type="submission" date="2021-02" db="EMBL/GenBank/DDBJ databases">
        <authorList>
            <person name="Nowell W R."/>
        </authorList>
    </citation>
    <scope>NUCLEOTIDE SEQUENCE</scope>
</reference>
<organism evidence="6 8">
    <name type="scientific">Rotaria socialis</name>
    <dbReference type="NCBI Taxonomy" id="392032"/>
    <lineage>
        <taxon>Eukaryota</taxon>
        <taxon>Metazoa</taxon>
        <taxon>Spiralia</taxon>
        <taxon>Gnathifera</taxon>
        <taxon>Rotifera</taxon>
        <taxon>Eurotatoria</taxon>
        <taxon>Bdelloidea</taxon>
        <taxon>Philodinida</taxon>
        <taxon>Philodinidae</taxon>
        <taxon>Rotaria</taxon>
    </lineage>
</organism>
<evidence type="ECO:0000256" key="2">
    <source>
        <dbReference type="ARBA" id="ARBA00022741"/>
    </source>
</evidence>
<dbReference type="Gene3D" id="1.10.510.10">
    <property type="entry name" value="Transferase(Phosphotransferase) domain 1"/>
    <property type="match status" value="1"/>
</dbReference>
<dbReference type="PANTHER" id="PTHR48016:SF56">
    <property type="entry name" value="MAPKK KINASE"/>
    <property type="match status" value="1"/>
</dbReference>
<feature type="non-terminal residue" evidence="6">
    <location>
        <position position="75"/>
    </location>
</feature>
<dbReference type="Proteomes" id="UP000663848">
    <property type="component" value="Unassembled WGS sequence"/>
</dbReference>
<dbReference type="SUPFAM" id="SSF56112">
    <property type="entry name" value="Protein kinase-like (PK-like)"/>
    <property type="match status" value="1"/>
</dbReference>
<dbReference type="GO" id="GO:0005524">
    <property type="term" value="F:ATP binding"/>
    <property type="evidence" value="ECO:0007669"/>
    <property type="project" value="UniProtKB-KW"/>
</dbReference>